<evidence type="ECO:0000313" key="3">
    <source>
        <dbReference type="EMBL" id="PZM07867.1"/>
    </source>
</evidence>
<name>A0A2W4C314_9HYPH</name>
<dbReference type="OrthoDB" id="9806150at2"/>
<dbReference type="SUPFAM" id="SSF55811">
    <property type="entry name" value="Nudix"/>
    <property type="match status" value="1"/>
</dbReference>
<dbReference type="AlphaFoldDB" id="A0A2W4C314"/>
<proteinExistence type="predicted"/>
<accession>A0A2W4C314</accession>
<evidence type="ECO:0000256" key="1">
    <source>
        <dbReference type="ARBA" id="ARBA00022801"/>
    </source>
</evidence>
<keyword evidence="4" id="KW-1185">Reference proteome</keyword>
<organism evidence="3 4">
    <name type="scientific">Rhizobium tubonense</name>
    <dbReference type="NCBI Taxonomy" id="484088"/>
    <lineage>
        <taxon>Bacteria</taxon>
        <taxon>Pseudomonadati</taxon>
        <taxon>Pseudomonadota</taxon>
        <taxon>Alphaproteobacteria</taxon>
        <taxon>Hyphomicrobiales</taxon>
        <taxon>Rhizobiaceae</taxon>
        <taxon>Rhizobium/Agrobacterium group</taxon>
        <taxon>Rhizobium</taxon>
    </lineage>
</organism>
<comment type="caution">
    <text evidence="3">The sequence shown here is derived from an EMBL/GenBank/DDBJ whole genome shotgun (WGS) entry which is preliminary data.</text>
</comment>
<dbReference type="GO" id="GO:0006753">
    <property type="term" value="P:nucleoside phosphate metabolic process"/>
    <property type="evidence" value="ECO:0007669"/>
    <property type="project" value="TreeGrafter"/>
</dbReference>
<dbReference type="Proteomes" id="UP000248925">
    <property type="component" value="Unassembled WGS sequence"/>
</dbReference>
<dbReference type="PANTHER" id="PTHR11839">
    <property type="entry name" value="UDP/ADP-SUGAR PYROPHOSPHATASE"/>
    <property type="match status" value="1"/>
</dbReference>
<dbReference type="PANTHER" id="PTHR11839:SF1">
    <property type="entry name" value="ADP-SUGAR PYROPHOSPHATASE"/>
    <property type="match status" value="1"/>
</dbReference>
<dbReference type="Pfam" id="PF00293">
    <property type="entry name" value="NUDIX"/>
    <property type="match status" value="1"/>
</dbReference>
<gene>
    <name evidence="3" type="ORF">CPY51_30625</name>
</gene>
<dbReference type="CDD" id="cd03424">
    <property type="entry name" value="NUDIX_ADPRase_Nudt5_UGPPase_Nudt14"/>
    <property type="match status" value="1"/>
</dbReference>
<evidence type="ECO:0000313" key="4">
    <source>
        <dbReference type="Proteomes" id="UP000248925"/>
    </source>
</evidence>
<dbReference type="GO" id="GO:0016787">
    <property type="term" value="F:hydrolase activity"/>
    <property type="evidence" value="ECO:0007669"/>
    <property type="project" value="UniProtKB-KW"/>
</dbReference>
<reference evidence="3 4" key="1">
    <citation type="journal article" date="2018" name="Sci. Rep.">
        <title>Rhizobium tumorigenes sp. nov., a novel plant tumorigenic bacterium isolated from cane gall tumors on thornless blackberry.</title>
        <authorList>
            <person name="Kuzmanovi N."/>
            <person name="Smalla K."/>
            <person name="Gronow S."/>
            <person name="PuBawska J."/>
        </authorList>
    </citation>
    <scope>NUCLEOTIDE SEQUENCE [LARGE SCALE GENOMIC DNA]</scope>
    <source>
        <strain evidence="3 4">CCBAU 85046</strain>
    </source>
</reference>
<dbReference type="InterPro" id="IPR015797">
    <property type="entry name" value="NUDIX_hydrolase-like_dom_sf"/>
</dbReference>
<dbReference type="PROSITE" id="PS51462">
    <property type="entry name" value="NUDIX"/>
    <property type="match status" value="1"/>
</dbReference>
<sequence length="199" mass="22016">MSDRWTTLSADTVVKDRWIDLRAESCLTPAGREISPYYVLSYPDWVNVVAITPDEHVLLIRQYRHAAGQVFWELPGGALEPSDVDPIDAARRELEEETGYRAERIEFITTLYPNPASHTNRLHTCLAINASPVGTQQLEAGEEGLTVHKVPLSELVDKLRSGLLGQALHTSSLLMALLVSGRIHVSEAPVIAPQRASDK</sequence>
<dbReference type="RefSeq" id="WP_111164149.1">
    <property type="nucleotide sequence ID" value="NZ_PCDP01000077.1"/>
</dbReference>
<feature type="domain" description="Nudix hydrolase" evidence="2">
    <location>
        <begin position="41"/>
        <end position="177"/>
    </location>
</feature>
<dbReference type="Gene3D" id="3.90.79.10">
    <property type="entry name" value="Nucleoside Triphosphate Pyrophosphohydrolase"/>
    <property type="match status" value="1"/>
</dbReference>
<protein>
    <submittedName>
        <fullName evidence="3">Hydrolase</fullName>
    </submittedName>
</protein>
<dbReference type="EMBL" id="PCDP01000077">
    <property type="protein sequence ID" value="PZM07867.1"/>
    <property type="molecule type" value="Genomic_DNA"/>
</dbReference>
<dbReference type="InterPro" id="IPR000086">
    <property type="entry name" value="NUDIX_hydrolase_dom"/>
</dbReference>
<keyword evidence="1 3" id="KW-0378">Hydrolase</keyword>
<dbReference type="GO" id="GO:0019693">
    <property type="term" value="P:ribose phosphate metabolic process"/>
    <property type="evidence" value="ECO:0007669"/>
    <property type="project" value="TreeGrafter"/>
</dbReference>
<evidence type="ECO:0000259" key="2">
    <source>
        <dbReference type="PROSITE" id="PS51462"/>
    </source>
</evidence>